<comment type="function">
    <text evidence="6">Common component of the spliceosome and rRNA processing machinery.</text>
</comment>
<protein>
    <recommendedName>
        <fullName evidence="6">H/ACA ribonucleoprotein complex subunit 2</fullName>
    </recommendedName>
    <alternativeName>
        <fullName evidence="6">Nucleolar protein family A member 2</fullName>
    </alternativeName>
</protein>
<reference evidence="9 10" key="1">
    <citation type="journal article" date="2018" name="Sci. Rep.">
        <title>Comparative analysis of the Pocillopora damicornis genome highlights role of immune system in coral evolution.</title>
        <authorList>
            <person name="Cunning R."/>
            <person name="Bay R.A."/>
            <person name="Gillette P."/>
            <person name="Baker A.C."/>
            <person name="Traylor-Knowles N."/>
        </authorList>
    </citation>
    <scope>NUCLEOTIDE SEQUENCE [LARGE SCALE GENOMIC DNA]</scope>
    <source>
        <strain evidence="9">RSMAS</strain>
        <tissue evidence="9">Whole animal</tissue>
    </source>
</reference>
<evidence type="ECO:0000256" key="6">
    <source>
        <dbReference type="RuleBase" id="RU366039"/>
    </source>
</evidence>
<dbReference type="InterPro" id="IPR018492">
    <property type="entry name" value="Ribosomal_eL8/Nhp2"/>
</dbReference>
<comment type="function">
    <text evidence="6">Required for ribosome biogenesis. Part of a complex which catalyzes pseudouridylation of rRNA. This involves the isomerization of uridine such that the ribose is subsequently attached to C5, instead of the normal N1. Pseudouridine ('psi') residues may serve to stabilize the conformation of rRNAs.</text>
</comment>
<dbReference type="PANTHER" id="PTHR23105">
    <property type="entry name" value="RIBOSOMAL PROTEIN L7AE FAMILY MEMBER"/>
    <property type="match status" value="1"/>
</dbReference>
<feature type="domain" description="Ribosomal protein eL8/eL30/eS12/Gadd45" evidence="8">
    <location>
        <begin position="54"/>
        <end position="133"/>
    </location>
</feature>
<dbReference type="SUPFAM" id="SSF55315">
    <property type="entry name" value="L30e-like"/>
    <property type="match status" value="1"/>
</dbReference>
<dbReference type="GO" id="GO:0003723">
    <property type="term" value="F:RNA binding"/>
    <property type="evidence" value="ECO:0007669"/>
    <property type="project" value="UniProtKB-UniRule"/>
</dbReference>
<dbReference type="GO" id="GO:0031429">
    <property type="term" value="C:box H/ACA snoRNP complex"/>
    <property type="evidence" value="ECO:0007669"/>
    <property type="project" value="UniProtKB-UniRule"/>
</dbReference>
<name>A0A3M6THK7_POCDA</name>
<comment type="similarity">
    <text evidence="2 6">Belongs to the eukaryotic ribosomal protein eL8 family.</text>
</comment>
<dbReference type="OrthoDB" id="5364946at2759"/>
<dbReference type="EMBL" id="RCHS01003573">
    <property type="protein sequence ID" value="RMX40789.1"/>
    <property type="molecule type" value="Genomic_DNA"/>
</dbReference>
<dbReference type="STRING" id="46731.A0A3M6THK7"/>
<gene>
    <name evidence="9" type="ORF">pdam_00017591</name>
</gene>
<feature type="region of interest" description="Disordered" evidence="7">
    <location>
        <begin position="1"/>
        <end position="27"/>
    </location>
</feature>
<dbReference type="Pfam" id="PF01248">
    <property type="entry name" value="Ribosomal_L7Ae"/>
    <property type="match status" value="1"/>
</dbReference>
<dbReference type="PRINTS" id="PR00881">
    <property type="entry name" value="L7ARS6FAMILY"/>
</dbReference>
<accession>A0A3M6THK7</accession>
<comment type="subcellular location">
    <subcellularLocation>
        <location evidence="1 6">Nucleus</location>
        <location evidence="1 6">Nucleolus</location>
    </subcellularLocation>
</comment>
<dbReference type="InterPro" id="IPR002415">
    <property type="entry name" value="H/ACA_rnp_Nhp2-like"/>
</dbReference>
<dbReference type="GO" id="GO:0000398">
    <property type="term" value="P:mRNA splicing, via spliceosome"/>
    <property type="evidence" value="ECO:0007669"/>
    <property type="project" value="UniProtKB-UniRule"/>
</dbReference>
<evidence type="ECO:0000256" key="3">
    <source>
        <dbReference type="ARBA" id="ARBA00022884"/>
    </source>
</evidence>
<dbReference type="AlphaFoldDB" id="A0A3M6THK7"/>
<dbReference type="PRINTS" id="PR00883">
    <property type="entry name" value="NUCLEARHMG"/>
</dbReference>
<dbReference type="InterPro" id="IPR050257">
    <property type="entry name" value="eL8/uL1-like"/>
</dbReference>
<evidence type="ECO:0000259" key="8">
    <source>
        <dbReference type="Pfam" id="PF01248"/>
    </source>
</evidence>
<sequence length="237" mass="26009">MARSKDKKKDAENGEADETKDDSRIDEPTMDYEELVKRVCVIAKPLASRKLTKRLYKTVKKASKAKSLRRGVKEVAKALRKGEKGFVVIAGDVSPIDVISHIPIVCEDNKIPYAYVPSRLAIGKGAVRQNPNTRACSLAKKTVIRGVIGDGVVFMSKTFGVPYCLCALVGLCKFLRAMPLGVVECTWNIAPATPVQDLGAASQTKRPTSIVLVKSHEDFEDNYKECFSEVKSLPLPL</sequence>
<evidence type="ECO:0000256" key="4">
    <source>
        <dbReference type="ARBA" id="ARBA00023242"/>
    </source>
</evidence>
<keyword evidence="4 6" id="KW-0539">Nucleus</keyword>
<keyword evidence="5 6" id="KW-0687">Ribonucleoprotein</keyword>
<comment type="caution">
    <text evidence="9">The sequence shown here is derived from an EMBL/GenBank/DDBJ whole genome shotgun (WGS) entry which is preliminary data.</text>
</comment>
<evidence type="ECO:0000256" key="5">
    <source>
        <dbReference type="ARBA" id="ARBA00023274"/>
    </source>
</evidence>
<dbReference type="InterPro" id="IPR004038">
    <property type="entry name" value="Ribosomal_eL8/eL30/eS12/Gad45"/>
</dbReference>
<dbReference type="InterPro" id="IPR029064">
    <property type="entry name" value="Ribosomal_eL30-like_sf"/>
</dbReference>
<dbReference type="Proteomes" id="UP000275408">
    <property type="component" value="Unassembled WGS sequence"/>
</dbReference>
<dbReference type="GO" id="GO:0031120">
    <property type="term" value="P:snRNA pseudouridine synthesis"/>
    <property type="evidence" value="ECO:0007669"/>
    <property type="project" value="UniProtKB-UniRule"/>
</dbReference>
<dbReference type="Gene3D" id="3.30.1330.30">
    <property type="match status" value="1"/>
</dbReference>
<evidence type="ECO:0000256" key="1">
    <source>
        <dbReference type="ARBA" id="ARBA00004604"/>
    </source>
</evidence>
<evidence type="ECO:0000313" key="10">
    <source>
        <dbReference type="Proteomes" id="UP000275408"/>
    </source>
</evidence>
<organism evidence="9 10">
    <name type="scientific">Pocillopora damicornis</name>
    <name type="common">Cauliflower coral</name>
    <name type="synonym">Millepora damicornis</name>
    <dbReference type="NCBI Taxonomy" id="46731"/>
    <lineage>
        <taxon>Eukaryota</taxon>
        <taxon>Metazoa</taxon>
        <taxon>Cnidaria</taxon>
        <taxon>Anthozoa</taxon>
        <taxon>Hexacorallia</taxon>
        <taxon>Scleractinia</taxon>
        <taxon>Astrocoeniina</taxon>
        <taxon>Pocilloporidae</taxon>
        <taxon>Pocillopora</taxon>
    </lineage>
</organism>
<evidence type="ECO:0000256" key="2">
    <source>
        <dbReference type="ARBA" id="ARBA00007337"/>
    </source>
</evidence>
<proteinExistence type="inferred from homology"/>
<evidence type="ECO:0000256" key="7">
    <source>
        <dbReference type="SAM" id="MobiDB-lite"/>
    </source>
</evidence>
<keyword evidence="10" id="KW-1185">Reference proteome</keyword>
<evidence type="ECO:0000313" key="9">
    <source>
        <dbReference type="EMBL" id="RMX40789.1"/>
    </source>
</evidence>
<keyword evidence="3 6" id="KW-0694">RNA-binding</keyword>